<evidence type="ECO:0000313" key="4">
    <source>
        <dbReference type="Proteomes" id="UP001271789"/>
    </source>
</evidence>
<proteinExistence type="predicted"/>
<dbReference type="Pfam" id="PF00303">
    <property type="entry name" value="Thymidylat_synt"/>
    <property type="match status" value="1"/>
</dbReference>
<reference evidence="3" key="1">
    <citation type="submission" date="2023-06" db="EMBL/GenBank/DDBJ databases">
        <title>Genome sequence of Methanosarcinaceae archaeon Ag5.</title>
        <authorList>
            <person name="Protasov E."/>
            <person name="Platt K."/>
            <person name="Poehlein A."/>
            <person name="Daniel R."/>
            <person name="Brune A."/>
        </authorList>
    </citation>
    <scope>NUCLEOTIDE SEQUENCE</scope>
    <source>
        <strain evidence="3">Ag5</strain>
    </source>
</reference>
<dbReference type="EMBL" id="JAWDKD010000018">
    <property type="protein sequence ID" value="MDV0447023.1"/>
    <property type="molecule type" value="Genomic_DNA"/>
</dbReference>
<feature type="domain" description="Thymidylate synthase/dCMP hydroxymethylase" evidence="2">
    <location>
        <begin position="101"/>
        <end position="235"/>
    </location>
</feature>
<dbReference type="EC" id="2.1.1.45" evidence="3"/>
<name>A0AAE4SDW9_9EURY</name>
<keyword evidence="3" id="KW-0489">Methyltransferase</keyword>
<evidence type="ECO:0000256" key="1">
    <source>
        <dbReference type="ARBA" id="ARBA00022679"/>
    </source>
</evidence>
<dbReference type="GO" id="GO:0004799">
    <property type="term" value="F:thymidylate synthase activity"/>
    <property type="evidence" value="ECO:0007669"/>
    <property type="project" value="UniProtKB-EC"/>
</dbReference>
<dbReference type="Gene3D" id="3.30.572.10">
    <property type="entry name" value="Thymidylate synthase/dCMP hydroxymethylase domain"/>
    <property type="match status" value="1"/>
</dbReference>
<evidence type="ECO:0000259" key="2">
    <source>
        <dbReference type="Pfam" id="PF00303"/>
    </source>
</evidence>
<dbReference type="AlphaFoldDB" id="A0AAE4SDW9"/>
<keyword evidence="1 3" id="KW-0808">Transferase</keyword>
<keyword evidence="4" id="KW-1185">Reference proteome</keyword>
<gene>
    <name evidence="3" type="primary">thyA</name>
    <name evidence="3" type="ORF">MsAg5_08930</name>
</gene>
<dbReference type="RefSeq" id="WP_338099433.1">
    <property type="nucleotide sequence ID" value="NZ_JAWDKD010000018.1"/>
</dbReference>
<sequence>MIPKSLTFVKTYSGEDIDFLYKKITEDIVLDGKDITFGSAAEPKRAREIYATIQLYGKAIPEILAGKTPENFRWSGDKITDYQDSFLIPLEEVGVKQFDDTDFEYTYIELMRKFKTIEGDIDQMTISKDKLAENLKTKIQSNQNVGVVYHPMYWDSHNPPCFNWYQVRMLDDNQVSLRLLFRSNDYGDAVWANLCGIAKAFNELVIQPAKCELVEIILTSSSAHIYANEADLAKKVSGFDWNRDENNKKSAVLRLLGHKPKA</sequence>
<comment type="caution">
    <text evidence="3">The sequence shown here is derived from an EMBL/GenBank/DDBJ whole genome shotgun (WGS) entry which is preliminary data.</text>
</comment>
<dbReference type="SUPFAM" id="SSF55831">
    <property type="entry name" value="Thymidylate synthase/dCMP hydroxymethylase"/>
    <property type="match status" value="1"/>
</dbReference>
<dbReference type="Proteomes" id="UP001271789">
    <property type="component" value="Unassembled WGS sequence"/>
</dbReference>
<dbReference type="InterPro" id="IPR036926">
    <property type="entry name" value="Thymidate_synth/dCMP_Mease_sf"/>
</dbReference>
<accession>A0AAE4SDW9</accession>
<dbReference type="GO" id="GO:0032259">
    <property type="term" value="P:methylation"/>
    <property type="evidence" value="ECO:0007669"/>
    <property type="project" value="UniProtKB-KW"/>
</dbReference>
<dbReference type="InterPro" id="IPR023451">
    <property type="entry name" value="Thymidate_synth/dCMP_Mease_dom"/>
</dbReference>
<organism evidence="3 4">
    <name type="scientific">Methanolapillus africanus</name>
    <dbReference type="NCBI Taxonomy" id="3028297"/>
    <lineage>
        <taxon>Archaea</taxon>
        <taxon>Methanobacteriati</taxon>
        <taxon>Methanobacteriota</taxon>
        <taxon>Stenosarchaea group</taxon>
        <taxon>Methanomicrobia</taxon>
        <taxon>Methanosarcinales</taxon>
        <taxon>Methanosarcinaceae</taxon>
        <taxon>Methanolapillus</taxon>
    </lineage>
</organism>
<protein>
    <submittedName>
        <fullName evidence="3">Thymidylate synthase</fullName>
        <ecNumber evidence="3">2.1.1.45</ecNumber>
    </submittedName>
</protein>
<evidence type="ECO:0000313" key="3">
    <source>
        <dbReference type="EMBL" id="MDV0447023.1"/>
    </source>
</evidence>